<dbReference type="RefSeq" id="XP_037151219.1">
    <property type="nucleotide sequence ID" value="XM_037292680.1"/>
</dbReference>
<evidence type="ECO:0000313" key="6">
    <source>
        <dbReference type="Proteomes" id="UP000593566"/>
    </source>
</evidence>
<dbReference type="GO" id="GO:0006801">
    <property type="term" value="P:superoxide metabolic process"/>
    <property type="evidence" value="ECO:0007669"/>
    <property type="project" value="InterPro"/>
</dbReference>
<sequence length="279" mass="29792">MSNLLLKRSIYTIVACLSTGSLYYYTLSPSPFTKREKMLPAYQATFSVPMHCDACIKDISGALSKLPGVQETDFSLPKQLLTTTSTTPPSAIISTIQDTGRAAILRGSGKANSAAVCILETPPPPTPPSVPEASPVRGLARLIELSDRITLLDMTLTSLPKGSYKASIRQSGDISNVPGSMGGVFTGLEGDKTGDLGKLEVDETGRGSLVGEVDWRIWEMVGRGVVVERLGVEKQRGNDLVVGVVARSAGVWENEKVVCGCSGKTVWEEREEMVGKGML</sequence>
<gene>
    <name evidence="5" type="ORF">HO133_001752</name>
</gene>
<dbReference type="PROSITE" id="PS50846">
    <property type="entry name" value="HMA_2"/>
    <property type="match status" value="1"/>
</dbReference>
<comment type="caution">
    <text evidence="5">The sequence shown here is derived from an EMBL/GenBank/DDBJ whole genome shotgun (WGS) entry which is preliminary data.</text>
</comment>
<dbReference type="InterPro" id="IPR036163">
    <property type="entry name" value="HMA_dom_sf"/>
</dbReference>
<dbReference type="AlphaFoldDB" id="A0A8H6CEJ3"/>
<accession>A0A8H6CEJ3</accession>
<dbReference type="Proteomes" id="UP000593566">
    <property type="component" value="Unassembled WGS sequence"/>
</dbReference>
<keyword evidence="6" id="KW-1185">Reference proteome</keyword>
<dbReference type="SUPFAM" id="SSF49329">
    <property type="entry name" value="Cu,Zn superoxide dismutase-like"/>
    <property type="match status" value="1"/>
</dbReference>
<dbReference type="InterPro" id="IPR006121">
    <property type="entry name" value="HMA_dom"/>
</dbReference>
<dbReference type="Gene3D" id="3.30.70.100">
    <property type="match status" value="1"/>
</dbReference>
<dbReference type="SUPFAM" id="SSF55008">
    <property type="entry name" value="HMA, heavy metal-associated domain"/>
    <property type="match status" value="1"/>
</dbReference>
<protein>
    <recommendedName>
        <fullName evidence="3">Superoxide dismutase 1 copper chaperone</fullName>
    </recommendedName>
</protein>
<dbReference type="GeneID" id="59330166"/>
<dbReference type="InterPro" id="IPR036423">
    <property type="entry name" value="SOD-like_Cu/Zn_dom_sf"/>
</dbReference>
<evidence type="ECO:0000313" key="5">
    <source>
        <dbReference type="EMBL" id="KAF6221784.1"/>
    </source>
</evidence>
<dbReference type="EMBL" id="JACCJB010000013">
    <property type="protein sequence ID" value="KAF6221784.1"/>
    <property type="molecule type" value="Genomic_DNA"/>
</dbReference>
<evidence type="ECO:0000256" key="3">
    <source>
        <dbReference type="ARBA" id="ARBA00016103"/>
    </source>
</evidence>
<feature type="domain" description="HMA" evidence="4">
    <location>
        <begin position="41"/>
        <end position="104"/>
    </location>
</feature>
<dbReference type="Gene3D" id="2.60.40.200">
    <property type="entry name" value="Superoxide dismutase, copper/zinc binding domain"/>
    <property type="match status" value="1"/>
</dbReference>
<reference evidence="5 6" key="1">
    <citation type="journal article" date="2020" name="Genomics">
        <title>Complete, high-quality genomes from long-read metagenomic sequencing of two wolf lichen thalli reveals enigmatic genome architecture.</title>
        <authorList>
            <person name="McKenzie S.K."/>
            <person name="Walston R.F."/>
            <person name="Allen J.L."/>
        </authorList>
    </citation>
    <scope>NUCLEOTIDE SEQUENCE [LARGE SCALE GENOMIC DNA]</scope>
    <source>
        <strain evidence="5">WasteWater1</strain>
    </source>
</reference>
<organism evidence="5 6">
    <name type="scientific">Letharia lupina</name>
    <dbReference type="NCBI Taxonomy" id="560253"/>
    <lineage>
        <taxon>Eukaryota</taxon>
        <taxon>Fungi</taxon>
        <taxon>Dikarya</taxon>
        <taxon>Ascomycota</taxon>
        <taxon>Pezizomycotina</taxon>
        <taxon>Lecanoromycetes</taxon>
        <taxon>OSLEUM clade</taxon>
        <taxon>Lecanoromycetidae</taxon>
        <taxon>Lecanorales</taxon>
        <taxon>Lecanorineae</taxon>
        <taxon>Parmeliaceae</taxon>
        <taxon>Letharia</taxon>
    </lineage>
</organism>
<proteinExistence type="inferred from homology"/>
<evidence type="ECO:0000256" key="2">
    <source>
        <dbReference type="ARBA" id="ARBA00010636"/>
    </source>
</evidence>
<evidence type="ECO:0000256" key="1">
    <source>
        <dbReference type="ARBA" id="ARBA00001973"/>
    </source>
</evidence>
<evidence type="ECO:0000259" key="4">
    <source>
        <dbReference type="PROSITE" id="PS50846"/>
    </source>
</evidence>
<dbReference type="CDD" id="cd00371">
    <property type="entry name" value="HMA"/>
    <property type="match status" value="1"/>
</dbReference>
<dbReference type="GO" id="GO:0046872">
    <property type="term" value="F:metal ion binding"/>
    <property type="evidence" value="ECO:0007669"/>
    <property type="project" value="InterPro"/>
</dbReference>
<name>A0A8H6CEJ3_9LECA</name>
<comment type="similarity">
    <text evidence="2">Belongs to the CCS1 family.</text>
</comment>
<comment type="cofactor">
    <cofactor evidence="1">
        <name>Cu(2+)</name>
        <dbReference type="ChEBI" id="CHEBI:29036"/>
    </cofactor>
</comment>
<dbReference type="Pfam" id="PF00403">
    <property type="entry name" value="HMA"/>
    <property type="match status" value="1"/>
</dbReference>